<feature type="binding site" evidence="16">
    <location>
        <position position="71"/>
    </location>
    <ligand>
        <name>ATP</name>
        <dbReference type="ChEBI" id="CHEBI:30616"/>
    </ligand>
</feature>
<reference evidence="21 22" key="1">
    <citation type="submission" date="2016-11" db="EMBL/GenBank/DDBJ databases">
        <title>The macronuclear genome of Stentor coeruleus: a giant cell with tiny introns.</title>
        <authorList>
            <person name="Slabodnick M."/>
            <person name="Ruby J.G."/>
            <person name="Reiff S.B."/>
            <person name="Swart E.C."/>
            <person name="Gosai S."/>
            <person name="Prabakaran S."/>
            <person name="Witkowska E."/>
            <person name="Larue G.E."/>
            <person name="Fisher S."/>
            <person name="Freeman R.M."/>
            <person name="Gunawardena J."/>
            <person name="Chu W."/>
            <person name="Stover N.A."/>
            <person name="Gregory B.D."/>
            <person name="Nowacki M."/>
            <person name="Derisi J."/>
            <person name="Roy S.W."/>
            <person name="Marshall W.F."/>
            <person name="Sood P."/>
        </authorList>
    </citation>
    <scope>NUCLEOTIDE SEQUENCE [LARGE SCALE GENOMIC DNA]</scope>
    <source>
        <strain evidence="21">WM001</strain>
    </source>
</reference>
<evidence type="ECO:0000256" key="1">
    <source>
        <dbReference type="ARBA" id="ARBA00001946"/>
    </source>
</evidence>
<dbReference type="PROSITE" id="PS00107">
    <property type="entry name" value="PROTEIN_KINASE_ATP"/>
    <property type="match status" value="1"/>
</dbReference>
<evidence type="ECO:0000256" key="10">
    <source>
        <dbReference type="ARBA" id="ARBA00022837"/>
    </source>
</evidence>
<keyword evidence="10" id="KW-0106">Calcium</keyword>
<protein>
    <recommendedName>
        <fullName evidence="3">non-specific serine/threonine protein kinase</fullName>
        <ecNumber evidence="3">2.7.11.1</ecNumber>
    </recommendedName>
</protein>
<keyword evidence="22" id="KW-1185">Reference proteome</keyword>
<dbReference type="InterPro" id="IPR017441">
    <property type="entry name" value="Protein_kinase_ATP_BS"/>
</dbReference>
<keyword evidence="7" id="KW-0677">Repeat</keyword>
<evidence type="ECO:0000256" key="4">
    <source>
        <dbReference type="ARBA" id="ARBA00022527"/>
    </source>
</evidence>
<evidence type="ECO:0000256" key="15">
    <source>
        <dbReference type="PIRSR" id="PIRSR630616-1"/>
    </source>
</evidence>
<dbReference type="EC" id="2.7.11.1" evidence="3"/>
<dbReference type="InterPro" id="IPR000719">
    <property type="entry name" value="Prot_kinase_dom"/>
</dbReference>
<proteinExistence type="inferred from homology"/>
<feature type="active site" description="Proton acceptor" evidence="15">
    <location>
        <position position="166"/>
    </location>
</feature>
<feature type="binding site" evidence="16">
    <location>
        <begin position="170"/>
        <end position="171"/>
    </location>
    <ligand>
        <name>ATP</name>
        <dbReference type="ChEBI" id="CHEBI:30616"/>
    </ligand>
</feature>
<evidence type="ECO:0000256" key="13">
    <source>
        <dbReference type="ARBA" id="ARBA00047899"/>
    </source>
</evidence>
<dbReference type="Gene3D" id="3.30.200.20">
    <property type="entry name" value="Phosphorylase Kinase, domain 1"/>
    <property type="match status" value="1"/>
</dbReference>
<evidence type="ECO:0000256" key="18">
    <source>
        <dbReference type="PROSITE-ProRule" id="PRU10141"/>
    </source>
</evidence>
<dbReference type="OrthoDB" id="436110at2759"/>
<evidence type="ECO:0000256" key="12">
    <source>
        <dbReference type="ARBA" id="ARBA00024334"/>
    </source>
</evidence>
<keyword evidence="8 16" id="KW-0547">Nucleotide-binding</keyword>
<evidence type="ECO:0000256" key="11">
    <source>
        <dbReference type="ARBA" id="ARBA00022840"/>
    </source>
</evidence>
<evidence type="ECO:0000256" key="16">
    <source>
        <dbReference type="PIRSR" id="PIRSR630616-2"/>
    </source>
</evidence>
<dbReference type="SMART" id="SM00220">
    <property type="entry name" value="S_TKc"/>
    <property type="match status" value="1"/>
</dbReference>
<evidence type="ECO:0000256" key="8">
    <source>
        <dbReference type="ARBA" id="ARBA00022741"/>
    </source>
</evidence>
<evidence type="ECO:0000256" key="9">
    <source>
        <dbReference type="ARBA" id="ARBA00022777"/>
    </source>
</evidence>
<feature type="binding site" evidence="16">
    <location>
        <position position="186"/>
    </location>
    <ligand>
        <name>ATP</name>
        <dbReference type="ChEBI" id="CHEBI:30616"/>
    </ligand>
</feature>
<gene>
    <name evidence="21" type="ORF">SteCoe_11322</name>
</gene>
<comment type="caution">
    <text evidence="21">The sequence shown here is derived from an EMBL/GenBank/DDBJ whole genome shotgun (WGS) entry which is preliminary data.</text>
</comment>
<dbReference type="Pfam" id="PF00069">
    <property type="entry name" value="Pkinase"/>
    <property type="match status" value="1"/>
</dbReference>
<keyword evidence="5" id="KW-0808">Transferase</keyword>
<keyword evidence="11 16" id="KW-0067">ATP-binding</keyword>
<evidence type="ECO:0000313" key="22">
    <source>
        <dbReference type="Proteomes" id="UP000187209"/>
    </source>
</evidence>
<comment type="similarity">
    <text evidence="12">Belongs to the protein kinase superfamily. Ser/Thr protein kinase family. CDPK subfamily.</text>
</comment>
<dbReference type="InterPro" id="IPR030616">
    <property type="entry name" value="Aur-like"/>
</dbReference>
<dbReference type="AlphaFoldDB" id="A0A1R2CDI7"/>
<evidence type="ECO:0000256" key="2">
    <source>
        <dbReference type="ARBA" id="ARBA00011245"/>
    </source>
</evidence>
<evidence type="ECO:0000256" key="5">
    <source>
        <dbReference type="ARBA" id="ARBA00022679"/>
    </source>
</evidence>
<evidence type="ECO:0000313" key="21">
    <source>
        <dbReference type="EMBL" id="OMJ87077.1"/>
    </source>
</evidence>
<sequence>MGCTLPKCTGIQEKGKKYQKKLHHSKSQISLNETCSSQLADYISVEGIGTGAYSEVLVCKHSGSKSFRAMKIIKKYKLHKQHFHKSGDLIESNILDKLDHKHILKYYETIEDNSYYYLITELCKGGTLYARLKGKKQFPEKICLYIMYQILLAIEYLHSKSIIHRDIKPENIFMVDSESYDLKLADFGNSCMLSKSGHTSGCFGSAYYLAPEVLKGIYNCKVDIWSCGILLYALLTGKAPYKTKDKIQIKKCVLESPFQIEDAKVSMLSEDVQDLMKKMLSIDPKKRISAKNALEHPWIKAVNK</sequence>
<evidence type="ECO:0000259" key="20">
    <source>
        <dbReference type="PROSITE" id="PS50011"/>
    </source>
</evidence>
<dbReference type="EMBL" id="MPUH01000187">
    <property type="protein sequence ID" value="OMJ87077.1"/>
    <property type="molecule type" value="Genomic_DNA"/>
</dbReference>
<keyword evidence="4 19" id="KW-0723">Serine/threonine-protein kinase</keyword>
<dbReference type="InterPro" id="IPR008271">
    <property type="entry name" value="Ser/Thr_kinase_AS"/>
</dbReference>
<dbReference type="PROSITE" id="PS00108">
    <property type="entry name" value="PROTEIN_KINASE_ST"/>
    <property type="match status" value="1"/>
</dbReference>
<dbReference type="Gene3D" id="1.10.510.10">
    <property type="entry name" value="Transferase(Phosphotransferase) domain 1"/>
    <property type="match status" value="1"/>
</dbReference>
<dbReference type="FunFam" id="1.10.510.10:FF:000571">
    <property type="entry name" value="Maternal embryonic leucine zipper kinase"/>
    <property type="match status" value="1"/>
</dbReference>
<feature type="cross-link" description="Glycyl lysine isopeptide (Lys-Gly) (interchain with G-Cter in SUMO2)" evidence="17">
    <location>
        <position position="168"/>
    </location>
</feature>
<dbReference type="PROSITE" id="PS50011">
    <property type="entry name" value="PROTEIN_KINASE_DOM"/>
    <property type="match status" value="1"/>
</dbReference>
<dbReference type="PIRSF" id="PIRSF000654">
    <property type="entry name" value="Integrin-linked_kinase"/>
    <property type="match status" value="1"/>
</dbReference>
<evidence type="ECO:0000256" key="6">
    <source>
        <dbReference type="ARBA" id="ARBA00022723"/>
    </source>
</evidence>
<organism evidence="21 22">
    <name type="scientific">Stentor coeruleus</name>
    <dbReference type="NCBI Taxonomy" id="5963"/>
    <lineage>
        <taxon>Eukaryota</taxon>
        <taxon>Sar</taxon>
        <taxon>Alveolata</taxon>
        <taxon>Ciliophora</taxon>
        <taxon>Postciliodesmatophora</taxon>
        <taxon>Heterotrichea</taxon>
        <taxon>Heterotrichida</taxon>
        <taxon>Stentoridae</taxon>
        <taxon>Stentor</taxon>
    </lineage>
</organism>
<dbReference type="GO" id="GO:0004674">
    <property type="term" value="F:protein serine/threonine kinase activity"/>
    <property type="evidence" value="ECO:0007669"/>
    <property type="project" value="UniProtKB-KW"/>
</dbReference>
<dbReference type="Proteomes" id="UP000187209">
    <property type="component" value="Unassembled WGS sequence"/>
</dbReference>
<comment type="subunit">
    <text evidence="2">Monomer.</text>
</comment>
<comment type="catalytic activity">
    <reaction evidence="14">
        <text>L-seryl-[protein] + ATP = O-phospho-L-seryl-[protein] + ADP + H(+)</text>
        <dbReference type="Rhea" id="RHEA:17989"/>
        <dbReference type="Rhea" id="RHEA-COMP:9863"/>
        <dbReference type="Rhea" id="RHEA-COMP:11604"/>
        <dbReference type="ChEBI" id="CHEBI:15378"/>
        <dbReference type="ChEBI" id="CHEBI:29999"/>
        <dbReference type="ChEBI" id="CHEBI:30616"/>
        <dbReference type="ChEBI" id="CHEBI:83421"/>
        <dbReference type="ChEBI" id="CHEBI:456216"/>
        <dbReference type="EC" id="2.7.11.1"/>
    </reaction>
</comment>
<dbReference type="FunFam" id="3.30.200.20:FF:000315">
    <property type="entry name" value="Calcium-dependent protein kinase 3"/>
    <property type="match status" value="1"/>
</dbReference>
<dbReference type="InterPro" id="IPR011009">
    <property type="entry name" value="Kinase-like_dom_sf"/>
</dbReference>
<feature type="domain" description="Protein kinase" evidence="20">
    <location>
        <begin position="42"/>
        <end position="299"/>
    </location>
</feature>
<comment type="catalytic activity">
    <reaction evidence="13">
        <text>L-threonyl-[protein] + ATP = O-phospho-L-threonyl-[protein] + ADP + H(+)</text>
        <dbReference type="Rhea" id="RHEA:46608"/>
        <dbReference type="Rhea" id="RHEA-COMP:11060"/>
        <dbReference type="Rhea" id="RHEA-COMP:11605"/>
        <dbReference type="ChEBI" id="CHEBI:15378"/>
        <dbReference type="ChEBI" id="CHEBI:30013"/>
        <dbReference type="ChEBI" id="CHEBI:30616"/>
        <dbReference type="ChEBI" id="CHEBI:61977"/>
        <dbReference type="ChEBI" id="CHEBI:456216"/>
        <dbReference type="EC" id="2.7.11.1"/>
    </reaction>
</comment>
<accession>A0A1R2CDI7</accession>
<comment type="cofactor">
    <cofactor evidence="1">
        <name>Mg(2+)</name>
        <dbReference type="ChEBI" id="CHEBI:18420"/>
    </cofactor>
</comment>
<feature type="binding site" evidence="18">
    <location>
        <position position="75"/>
    </location>
    <ligand>
        <name>ATP</name>
        <dbReference type="ChEBI" id="CHEBI:30616"/>
    </ligand>
</feature>
<name>A0A1R2CDI7_9CILI</name>
<dbReference type="SUPFAM" id="SSF56112">
    <property type="entry name" value="Protein kinase-like (PK-like)"/>
    <property type="match status" value="1"/>
</dbReference>
<keyword evidence="9" id="KW-0418">Kinase</keyword>
<evidence type="ECO:0000256" key="17">
    <source>
        <dbReference type="PIRSR" id="PIRSR630616-3"/>
    </source>
</evidence>
<dbReference type="GO" id="GO:0005524">
    <property type="term" value="F:ATP binding"/>
    <property type="evidence" value="ECO:0007669"/>
    <property type="project" value="UniProtKB-UniRule"/>
</dbReference>
<dbReference type="PANTHER" id="PTHR24350">
    <property type="entry name" value="SERINE/THREONINE-PROTEIN KINASE IAL-RELATED"/>
    <property type="match status" value="1"/>
</dbReference>
<evidence type="ECO:0000256" key="7">
    <source>
        <dbReference type="ARBA" id="ARBA00022737"/>
    </source>
</evidence>
<dbReference type="GO" id="GO:0046872">
    <property type="term" value="F:metal ion binding"/>
    <property type="evidence" value="ECO:0007669"/>
    <property type="project" value="UniProtKB-KW"/>
</dbReference>
<keyword evidence="6" id="KW-0479">Metal-binding</keyword>
<evidence type="ECO:0000256" key="14">
    <source>
        <dbReference type="ARBA" id="ARBA00048679"/>
    </source>
</evidence>
<evidence type="ECO:0000256" key="19">
    <source>
        <dbReference type="RuleBase" id="RU000304"/>
    </source>
</evidence>
<evidence type="ECO:0000256" key="3">
    <source>
        <dbReference type="ARBA" id="ARBA00012513"/>
    </source>
</evidence>